<evidence type="ECO:0000259" key="4">
    <source>
        <dbReference type="Pfam" id="PF02563"/>
    </source>
</evidence>
<feature type="domain" description="Soluble ligand binding" evidence="5">
    <location>
        <begin position="145"/>
        <end position="196"/>
    </location>
</feature>
<dbReference type="InterPro" id="IPR003715">
    <property type="entry name" value="Poly_export_N"/>
</dbReference>
<evidence type="ECO:0000256" key="1">
    <source>
        <dbReference type="ARBA" id="ARBA00022729"/>
    </source>
</evidence>
<organism evidence="6 7">
    <name type="scientific">Candidatus Barnesiella excrementipullorum</name>
    <dbReference type="NCBI Taxonomy" id="2838479"/>
    <lineage>
        <taxon>Bacteria</taxon>
        <taxon>Pseudomonadati</taxon>
        <taxon>Bacteroidota</taxon>
        <taxon>Bacteroidia</taxon>
        <taxon>Bacteroidales</taxon>
        <taxon>Barnesiellaceae</taxon>
        <taxon>Barnesiella</taxon>
    </lineage>
</organism>
<evidence type="ECO:0000313" key="7">
    <source>
        <dbReference type="Proteomes" id="UP000824246"/>
    </source>
</evidence>
<keyword evidence="2" id="KW-1133">Transmembrane helix</keyword>
<proteinExistence type="predicted"/>
<name>A0A9D1VQJ0_9BACT</name>
<dbReference type="Proteomes" id="UP000824246">
    <property type="component" value="Unassembled WGS sequence"/>
</dbReference>
<keyword evidence="2" id="KW-0472">Membrane</keyword>
<accession>A0A9D1VQJ0</accession>
<reference evidence="6" key="1">
    <citation type="journal article" date="2021" name="PeerJ">
        <title>Extensive microbial diversity within the chicken gut microbiome revealed by metagenomics and culture.</title>
        <authorList>
            <person name="Gilroy R."/>
            <person name="Ravi A."/>
            <person name="Getino M."/>
            <person name="Pursley I."/>
            <person name="Horton D.L."/>
            <person name="Alikhan N.F."/>
            <person name="Baker D."/>
            <person name="Gharbi K."/>
            <person name="Hall N."/>
            <person name="Watson M."/>
            <person name="Adriaenssens E.M."/>
            <person name="Foster-Nyarko E."/>
            <person name="Jarju S."/>
            <person name="Secka A."/>
            <person name="Antonio M."/>
            <person name="Oren A."/>
            <person name="Chaudhuri R.R."/>
            <person name="La Ragione R."/>
            <person name="Hildebrand F."/>
            <person name="Pallen M.J."/>
        </authorList>
    </citation>
    <scope>NUCLEOTIDE SEQUENCE</scope>
    <source>
        <strain evidence="6">ChiHjej12B11-16260</strain>
    </source>
</reference>
<evidence type="ECO:0000256" key="2">
    <source>
        <dbReference type="SAM" id="Phobius"/>
    </source>
</evidence>
<evidence type="ECO:0000259" key="5">
    <source>
        <dbReference type="Pfam" id="PF10531"/>
    </source>
</evidence>
<gene>
    <name evidence="6" type="ORF">H9982_00910</name>
</gene>
<sequence>MKKILILSSVLLLLASCQSAKQVPYLQNVDEIPADVLAKATYVPEQILMPGDLLDITVMATDRVSVQPFNRRVVDLSKSSGSLTSDELNFYLVDNSGYIDMPVLGRIYVQGMTKSELENYIREEIYPKYIHEVPAVTVRFENFRISVTGDVAKPGSFVVPNERINVLEAIAMAGDLNITGRRDNVLLVRVNADGSRTTARLDLTDKDLILSPYFYLQQNDVLYVEPNVSKARSSTVVPPTASLAISIIGSALSVASLIMTILNFTNITK</sequence>
<dbReference type="PROSITE" id="PS51257">
    <property type="entry name" value="PROKAR_LIPOPROTEIN"/>
    <property type="match status" value="1"/>
</dbReference>
<dbReference type="AlphaFoldDB" id="A0A9D1VQJ0"/>
<feature type="transmembrane region" description="Helical" evidence="2">
    <location>
        <begin position="243"/>
        <end position="264"/>
    </location>
</feature>
<comment type="caution">
    <text evidence="6">The sequence shown here is derived from an EMBL/GenBank/DDBJ whole genome shotgun (WGS) entry which is preliminary data.</text>
</comment>
<dbReference type="Pfam" id="PF02563">
    <property type="entry name" value="Poly_export"/>
    <property type="match status" value="1"/>
</dbReference>
<dbReference type="Gene3D" id="3.10.560.10">
    <property type="entry name" value="Outer membrane lipoprotein wza domain like"/>
    <property type="match status" value="1"/>
</dbReference>
<dbReference type="InterPro" id="IPR049712">
    <property type="entry name" value="Poly_export"/>
</dbReference>
<dbReference type="Gene3D" id="3.30.1950.10">
    <property type="entry name" value="wza like domain"/>
    <property type="match status" value="1"/>
</dbReference>
<feature type="signal peptide" evidence="3">
    <location>
        <begin position="1"/>
        <end position="20"/>
    </location>
</feature>
<dbReference type="PANTHER" id="PTHR33619">
    <property type="entry name" value="POLYSACCHARIDE EXPORT PROTEIN GFCE-RELATED"/>
    <property type="match status" value="1"/>
</dbReference>
<keyword evidence="1 3" id="KW-0732">Signal</keyword>
<dbReference type="Pfam" id="PF10531">
    <property type="entry name" value="SLBB"/>
    <property type="match status" value="1"/>
</dbReference>
<evidence type="ECO:0000313" key="6">
    <source>
        <dbReference type="EMBL" id="HIX44757.1"/>
    </source>
</evidence>
<reference evidence="6" key="2">
    <citation type="submission" date="2021-04" db="EMBL/GenBank/DDBJ databases">
        <authorList>
            <person name="Gilroy R."/>
        </authorList>
    </citation>
    <scope>NUCLEOTIDE SEQUENCE</scope>
    <source>
        <strain evidence="6">ChiHjej12B11-16260</strain>
    </source>
</reference>
<dbReference type="EMBL" id="DXFB01000022">
    <property type="protein sequence ID" value="HIX44757.1"/>
    <property type="molecule type" value="Genomic_DNA"/>
</dbReference>
<feature type="domain" description="Polysaccharide export protein N-terminal" evidence="4">
    <location>
        <begin position="44"/>
        <end position="140"/>
    </location>
</feature>
<protein>
    <submittedName>
        <fullName evidence="6">Polysaccharide biosynthesis/export family protein</fullName>
    </submittedName>
</protein>
<dbReference type="GO" id="GO:0015159">
    <property type="term" value="F:polysaccharide transmembrane transporter activity"/>
    <property type="evidence" value="ECO:0007669"/>
    <property type="project" value="InterPro"/>
</dbReference>
<dbReference type="PANTHER" id="PTHR33619:SF3">
    <property type="entry name" value="POLYSACCHARIDE EXPORT PROTEIN GFCE-RELATED"/>
    <property type="match status" value="1"/>
</dbReference>
<evidence type="ECO:0000256" key="3">
    <source>
        <dbReference type="SAM" id="SignalP"/>
    </source>
</evidence>
<dbReference type="InterPro" id="IPR019554">
    <property type="entry name" value="Soluble_ligand-bd"/>
</dbReference>
<feature type="chain" id="PRO_5038483678" evidence="3">
    <location>
        <begin position="21"/>
        <end position="269"/>
    </location>
</feature>
<keyword evidence="2" id="KW-0812">Transmembrane</keyword>